<evidence type="ECO:0000313" key="2">
    <source>
        <dbReference type="Proteomes" id="UP000095468"/>
    </source>
</evidence>
<dbReference type="AlphaFoldDB" id="A0A174FNU0"/>
<accession>A0A174FNU0</accession>
<name>A0A174FNU0_9ACTN</name>
<evidence type="ECO:0000313" key="1">
    <source>
        <dbReference type="EMBL" id="CUO51863.1"/>
    </source>
</evidence>
<gene>
    <name evidence="1" type="ORF">ERS852381_01754</name>
</gene>
<dbReference type="Pfam" id="PF13711">
    <property type="entry name" value="DUF4160"/>
    <property type="match status" value="1"/>
</dbReference>
<sequence>MPRILVFGQYVLFFWIAENGEPVHIHVGVKRAAANSTKFWLTKNGGCTLANNESKIPAKDLRDLSKLITMNHRYICDKWRETFGDDSLTFYC</sequence>
<reference evidence="1 2" key="1">
    <citation type="submission" date="2015-09" db="EMBL/GenBank/DDBJ databases">
        <authorList>
            <consortium name="Pathogen Informatics"/>
        </authorList>
    </citation>
    <scope>NUCLEOTIDE SEQUENCE [LARGE SCALE GENOMIC DNA]</scope>
    <source>
        <strain evidence="1 2">2789STDY5608823</strain>
    </source>
</reference>
<dbReference type="RefSeq" id="WP_082421950.1">
    <property type="nucleotide sequence ID" value="NZ_CYYP01000018.1"/>
</dbReference>
<proteinExistence type="predicted"/>
<dbReference type="InterPro" id="IPR025427">
    <property type="entry name" value="DUF4160"/>
</dbReference>
<protein>
    <submittedName>
        <fullName evidence="1">Uncharacterized protein</fullName>
    </submittedName>
</protein>
<dbReference type="Proteomes" id="UP000095468">
    <property type="component" value="Unassembled WGS sequence"/>
</dbReference>
<organism evidence="1 2">
    <name type="scientific">Collinsella aerofaciens</name>
    <dbReference type="NCBI Taxonomy" id="74426"/>
    <lineage>
        <taxon>Bacteria</taxon>
        <taxon>Bacillati</taxon>
        <taxon>Actinomycetota</taxon>
        <taxon>Coriobacteriia</taxon>
        <taxon>Coriobacteriales</taxon>
        <taxon>Coriobacteriaceae</taxon>
        <taxon>Collinsella</taxon>
    </lineage>
</organism>
<dbReference type="EMBL" id="CYYP01000018">
    <property type="protein sequence ID" value="CUO51863.1"/>
    <property type="molecule type" value="Genomic_DNA"/>
</dbReference>